<evidence type="ECO:0000313" key="2">
    <source>
        <dbReference type="EMBL" id="BAU48528.1"/>
    </source>
</evidence>
<dbReference type="AlphaFoldDB" id="A0A1B4V4Q8"/>
<dbReference type="CDD" id="cd06558">
    <property type="entry name" value="crotonase-like"/>
    <property type="match status" value="1"/>
</dbReference>
<organism evidence="2 3">
    <name type="scientific">Sulfurifustis variabilis</name>
    <dbReference type="NCBI Taxonomy" id="1675686"/>
    <lineage>
        <taxon>Bacteria</taxon>
        <taxon>Pseudomonadati</taxon>
        <taxon>Pseudomonadota</taxon>
        <taxon>Gammaproteobacteria</taxon>
        <taxon>Acidiferrobacterales</taxon>
        <taxon>Acidiferrobacteraceae</taxon>
        <taxon>Sulfurifustis</taxon>
    </lineage>
</organism>
<name>A0A1B4V4Q8_9GAMM</name>
<dbReference type="EMBL" id="AP014936">
    <property type="protein sequence ID" value="BAU48528.1"/>
    <property type="molecule type" value="Genomic_DNA"/>
</dbReference>
<dbReference type="InterPro" id="IPR029045">
    <property type="entry name" value="ClpP/crotonase-like_dom_sf"/>
</dbReference>
<proteinExistence type="inferred from homology"/>
<protein>
    <submittedName>
        <fullName evidence="2">Enoyl-CoA hydratase</fullName>
    </submittedName>
</protein>
<dbReference type="PANTHER" id="PTHR11941:SF54">
    <property type="entry name" value="ENOYL-COA HYDRATASE, MITOCHONDRIAL"/>
    <property type="match status" value="1"/>
</dbReference>
<keyword evidence="3" id="KW-1185">Reference proteome</keyword>
<comment type="similarity">
    <text evidence="1">Belongs to the enoyl-CoA hydratase/isomerase family.</text>
</comment>
<dbReference type="Proteomes" id="UP000218899">
    <property type="component" value="Chromosome"/>
</dbReference>
<evidence type="ECO:0000256" key="1">
    <source>
        <dbReference type="ARBA" id="ARBA00005254"/>
    </source>
</evidence>
<dbReference type="GO" id="GO:0006635">
    <property type="term" value="P:fatty acid beta-oxidation"/>
    <property type="evidence" value="ECO:0007669"/>
    <property type="project" value="TreeGrafter"/>
</dbReference>
<gene>
    <name evidence="2" type="ORF">SVA_1975</name>
</gene>
<dbReference type="RefSeq" id="WP_096461030.1">
    <property type="nucleotide sequence ID" value="NZ_AP014936.1"/>
</dbReference>
<dbReference type="OrthoDB" id="9802362at2"/>
<dbReference type="NCBIfam" id="NF006452">
    <property type="entry name" value="PRK08788.1"/>
    <property type="match status" value="1"/>
</dbReference>
<reference evidence="2 3" key="1">
    <citation type="submission" date="2015-08" db="EMBL/GenBank/DDBJ databases">
        <title>Complete genome sequence of Sulfurifustis variabilis.</title>
        <authorList>
            <person name="Miura A."/>
            <person name="Kojima H."/>
            <person name="Fukui M."/>
        </authorList>
    </citation>
    <scope>NUCLEOTIDE SEQUENCE [LARGE SCALE GENOMIC DNA]</scope>
    <source>
        <strain evidence="3">skN76</strain>
    </source>
</reference>
<dbReference type="Gene3D" id="3.90.226.10">
    <property type="entry name" value="2-enoyl-CoA Hydratase, Chain A, domain 1"/>
    <property type="match status" value="1"/>
</dbReference>
<dbReference type="Pfam" id="PF00378">
    <property type="entry name" value="ECH_1"/>
    <property type="match status" value="1"/>
</dbReference>
<dbReference type="KEGG" id="sva:SVA_1975"/>
<dbReference type="PANTHER" id="PTHR11941">
    <property type="entry name" value="ENOYL-COA HYDRATASE-RELATED"/>
    <property type="match status" value="1"/>
</dbReference>
<dbReference type="Gene3D" id="6.20.390.30">
    <property type="match status" value="1"/>
</dbReference>
<sequence length="315" mass="34321">MELAAQATLPFTDYAHLLTQYDPERRSLWYYLAPKPRPAFTPGLLADILDFQHRVADSLKSPLHNPHSVDYLVLASATPRVFNLGGDLDLFGRLILSNDRAGLMNYANACVEAVYRNASNLGCPSLTTITLVQGTALGGGFEAAISSNVVIAERGAQFGFPEILFNLFPGMGAVSLLSRRIGMVRAERFLKSGKQHTAEELYEAGVIDVLANEGEGIHAVNNFIRQHRRSRNGLLAIRDAKARVQPLTREELSSVVEIWVDAALRLTAHDLKVMRRLVAAQLRLDAGSERTAAAEDMGGESVIAFPAHTAAGLAY</sequence>
<accession>A0A1B4V4Q8</accession>
<dbReference type="SUPFAM" id="SSF52096">
    <property type="entry name" value="ClpP/crotonase"/>
    <property type="match status" value="1"/>
</dbReference>
<dbReference type="InterPro" id="IPR001753">
    <property type="entry name" value="Enoyl-CoA_hydra/iso"/>
</dbReference>
<dbReference type="GO" id="GO:0003824">
    <property type="term" value="F:catalytic activity"/>
    <property type="evidence" value="ECO:0007669"/>
    <property type="project" value="UniProtKB-ARBA"/>
</dbReference>
<evidence type="ECO:0000313" key="3">
    <source>
        <dbReference type="Proteomes" id="UP000218899"/>
    </source>
</evidence>